<organism evidence="6 7">
    <name type="scientific">Holdemania filiformis DSM 12042</name>
    <dbReference type="NCBI Taxonomy" id="545696"/>
    <lineage>
        <taxon>Bacteria</taxon>
        <taxon>Bacillati</taxon>
        <taxon>Bacillota</taxon>
        <taxon>Erysipelotrichia</taxon>
        <taxon>Erysipelotrichales</taxon>
        <taxon>Erysipelotrichaceae</taxon>
        <taxon>Holdemania</taxon>
    </lineage>
</organism>
<gene>
    <name evidence="6" type="ORF">HOLDEFILI_02528</name>
</gene>
<dbReference type="eggNOG" id="COG0583">
    <property type="taxonomic scope" value="Bacteria"/>
</dbReference>
<feature type="domain" description="HTH lysR-type" evidence="5">
    <location>
        <begin position="9"/>
        <end position="66"/>
    </location>
</feature>
<keyword evidence="3" id="KW-0238">DNA-binding</keyword>
<dbReference type="AlphaFoldDB" id="B9Y9M1"/>
<dbReference type="STRING" id="545696.HOLDEFILI_02528"/>
<dbReference type="InterPro" id="IPR000847">
    <property type="entry name" value="LysR_HTH_N"/>
</dbReference>
<reference evidence="6 7" key="1">
    <citation type="submission" date="2008-12" db="EMBL/GenBank/DDBJ databases">
        <authorList>
            <person name="Fulton L."/>
            <person name="Clifton S."/>
            <person name="Fulton B."/>
            <person name="Xu J."/>
            <person name="Minx P."/>
            <person name="Pepin K.H."/>
            <person name="Johnson M."/>
            <person name="Bhonagiri V."/>
            <person name="Nash W.E."/>
            <person name="Mardis E.R."/>
            <person name="Wilson R.K."/>
        </authorList>
    </citation>
    <scope>NUCLEOTIDE SEQUENCE [LARGE SCALE GENOMIC DNA]</scope>
    <source>
        <strain evidence="6 7">DSM 12042</strain>
    </source>
</reference>
<evidence type="ECO:0000256" key="3">
    <source>
        <dbReference type="ARBA" id="ARBA00023125"/>
    </source>
</evidence>
<dbReference type="GO" id="GO:0003700">
    <property type="term" value="F:DNA-binding transcription factor activity"/>
    <property type="evidence" value="ECO:0007669"/>
    <property type="project" value="InterPro"/>
</dbReference>
<evidence type="ECO:0000256" key="2">
    <source>
        <dbReference type="ARBA" id="ARBA00023015"/>
    </source>
</evidence>
<dbReference type="PROSITE" id="PS50931">
    <property type="entry name" value="HTH_LYSR"/>
    <property type="match status" value="1"/>
</dbReference>
<evidence type="ECO:0000313" key="6">
    <source>
        <dbReference type="EMBL" id="EEF67364.1"/>
    </source>
</evidence>
<comment type="similarity">
    <text evidence="1">Belongs to the LysR transcriptional regulatory family.</text>
</comment>
<dbReference type="InterPro" id="IPR050950">
    <property type="entry name" value="HTH-type_LysR_regulators"/>
</dbReference>
<dbReference type="GO" id="GO:0003677">
    <property type="term" value="F:DNA binding"/>
    <property type="evidence" value="ECO:0007669"/>
    <property type="project" value="UniProtKB-KW"/>
</dbReference>
<dbReference type="InterPro" id="IPR036390">
    <property type="entry name" value="WH_DNA-bd_sf"/>
</dbReference>
<dbReference type="SUPFAM" id="SSF53850">
    <property type="entry name" value="Periplasmic binding protein-like II"/>
    <property type="match status" value="1"/>
</dbReference>
<comment type="caution">
    <text evidence="6">The sequence shown here is derived from an EMBL/GenBank/DDBJ whole genome shotgun (WGS) entry which is preliminary data.</text>
</comment>
<dbReference type="Proteomes" id="UP000005950">
    <property type="component" value="Unassembled WGS sequence"/>
</dbReference>
<dbReference type="FunFam" id="1.10.10.10:FF:000001">
    <property type="entry name" value="LysR family transcriptional regulator"/>
    <property type="match status" value="1"/>
</dbReference>
<dbReference type="CDD" id="cd05466">
    <property type="entry name" value="PBP2_LTTR_substrate"/>
    <property type="match status" value="1"/>
</dbReference>
<dbReference type="Pfam" id="PF03466">
    <property type="entry name" value="LysR_substrate"/>
    <property type="match status" value="1"/>
</dbReference>
<proteinExistence type="inferred from homology"/>
<evidence type="ECO:0000256" key="1">
    <source>
        <dbReference type="ARBA" id="ARBA00009437"/>
    </source>
</evidence>
<evidence type="ECO:0000259" key="5">
    <source>
        <dbReference type="PROSITE" id="PS50931"/>
    </source>
</evidence>
<dbReference type="PANTHER" id="PTHR30419">
    <property type="entry name" value="HTH-TYPE TRANSCRIPTIONAL REGULATOR YBHD"/>
    <property type="match status" value="1"/>
</dbReference>
<evidence type="ECO:0000256" key="4">
    <source>
        <dbReference type="ARBA" id="ARBA00023163"/>
    </source>
</evidence>
<keyword evidence="2" id="KW-0805">Transcription regulation</keyword>
<dbReference type="Pfam" id="PF00126">
    <property type="entry name" value="HTH_1"/>
    <property type="match status" value="1"/>
</dbReference>
<dbReference type="InterPro" id="IPR036388">
    <property type="entry name" value="WH-like_DNA-bd_sf"/>
</dbReference>
<dbReference type="EMBL" id="ACCF01000144">
    <property type="protein sequence ID" value="EEF67364.1"/>
    <property type="molecule type" value="Genomic_DNA"/>
</dbReference>
<dbReference type="GO" id="GO:0005829">
    <property type="term" value="C:cytosol"/>
    <property type="evidence" value="ECO:0007669"/>
    <property type="project" value="TreeGrafter"/>
</dbReference>
<reference evidence="6 7" key="2">
    <citation type="submission" date="2009-02" db="EMBL/GenBank/DDBJ databases">
        <title>Draft genome sequence of Holdemania filiformis DSM 12042.</title>
        <authorList>
            <person name="Sudarsanam P."/>
            <person name="Ley R."/>
            <person name="Guruge J."/>
            <person name="Turnbaugh P.J."/>
            <person name="Mahowald M."/>
            <person name="Liep D."/>
            <person name="Gordon J."/>
        </authorList>
    </citation>
    <scope>NUCLEOTIDE SEQUENCE [LARGE SCALE GENOMIC DNA]</scope>
    <source>
        <strain evidence="6 7">DSM 12042</strain>
    </source>
</reference>
<dbReference type="SUPFAM" id="SSF46785">
    <property type="entry name" value="Winged helix' DNA-binding domain"/>
    <property type="match status" value="1"/>
</dbReference>
<dbReference type="HOGENOM" id="CLU_039613_6_2_9"/>
<dbReference type="InterPro" id="IPR005119">
    <property type="entry name" value="LysR_subst-bd"/>
</dbReference>
<keyword evidence="4" id="KW-0804">Transcription</keyword>
<accession>B9Y9M1</accession>
<name>B9Y9M1_9FIRM</name>
<dbReference type="PRINTS" id="PR00039">
    <property type="entry name" value="HTHLYSR"/>
</dbReference>
<protein>
    <submittedName>
        <fullName evidence="6">LysR substrate binding domain protein</fullName>
    </submittedName>
</protein>
<dbReference type="Gene3D" id="1.10.10.10">
    <property type="entry name" value="Winged helix-like DNA-binding domain superfamily/Winged helix DNA-binding domain"/>
    <property type="match status" value="1"/>
</dbReference>
<dbReference type="Gene3D" id="3.40.190.10">
    <property type="entry name" value="Periplasmic binding protein-like II"/>
    <property type="match status" value="2"/>
</dbReference>
<sequence length="303" mass="33978">MTKKEESGMELRVLHYFLTVAREQSITRAAQSLHLSQPTLSRQLMDLEAEIGKPLLIRGSRQIALTEEGMLLRKRAQEILDLVAKTENELAAEETVAGDIYIGAGETDGLRILLQTAKSLQREYPGIRLHIVSGDAPDIVEKLDKGLIDFALILGDRDFSAYSTLALPARDHWGVLLRRDHPLAAYPAVEAEMLADQPLLLSRQVDNKHALLRWLKKDLSQLTIAATYNLIYNASLMVDEGMGCALTLDKLINTEGSSLCFRPCSPTVEMVMTLAWKKYQIFSRPAQIFLDALRRQIELPAER</sequence>
<evidence type="ECO:0000313" key="7">
    <source>
        <dbReference type="Proteomes" id="UP000005950"/>
    </source>
</evidence>
<dbReference type="PANTHER" id="PTHR30419:SF8">
    <property type="entry name" value="NITROGEN ASSIMILATION TRANSCRIPTIONAL ACTIVATOR-RELATED"/>
    <property type="match status" value="1"/>
</dbReference>